<dbReference type="GO" id="GO:0019825">
    <property type="term" value="F:oxygen binding"/>
    <property type="evidence" value="ECO:0007669"/>
    <property type="project" value="InterPro"/>
</dbReference>
<sequence>MSPHEKMQHLKERLDFVGLDEAQRRVLAEMRPMLAGAIGPALDVFYEKAARHPHTAAFFRNPAHVAHAKGRQVQHWDGIASGRYDEAYVDAVSTVGRTHARLGLEPRWYIGGYAMIMEGIIKAVIGSQLKGLFVEKKAKAVEQQLCTVVKAALLDMDYAISVYLDALAAERAKTEAERARAAADQQEALKAIDAALDQLAARDLTAEVHQTLAADFEQIKANYNRSVAELNNAMSDIYGAVDQVRAEVTGISSATDDMAKRAEQQASALEQTAATLEQITSISASTARRTAEVQQIVQASSEETVRSGAVVREAITAMQDIEGSSQKMTQIIGVIDDIAFQTNLLALNAGVEAARAGEQGKGFAVVAQEVRELAQRSAAAAREIKDLIDRSSADVNRGVSLVNRTGEALVTIGERVASINEHINSIAQSAREQSSGINEINTAVRSMDQITQRNAALMEETSASTQNLVAISGSLGELLGRFRTRGQQRHVPAEERPRRRA</sequence>
<dbReference type="PANTHER" id="PTHR43531">
    <property type="entry name" value="PROTEIN ICFG"/>
    <property type="match status" value="1"/>
</dbReference>
<evidence type="ECO:0000256" key="3">
    <source>
        <dbReference type="PROSITE-ProRule" id="PRU00284"/>
    </source>
</evidence>
<dbReference type="PROSITE" id="PS50885">
    <property type="entry name" value="HAMP"/>
    <property type="match status" value="1"/>
</dbReference>
<dbReference type="Gene3D" id="1.10.287.950">
    <property type="entry name" value="Methyl-accepting chemotaxis protein"/>
    <property type="match status" value="1"/>
</dbReference>
<keyword evidence="3" id="KW-0807">Transducer</keyword>
<proteinExistence type="inferred from homology"/>
<dbReference type="PROSITE" id="PS50111">
    <property type="entry name" value="CHEMOTAXIS_TRANSDUC_2"/>
    <property type="match status" value="1"/>
</dbReference>
<dbReference type="InterPro" id="IPR039379">
    <property type="entry name" value="Protoglobin_sensor_dom"/>
</dbReference>
<evidence type="ECO:0000313" key="8">
    <source>
        <dbReference type="Proteomes" id="UP000316801"/>
    </source>
</evidence>
<dbReference type="InterPro" id="IPR004090">
    <property type="entry name" value="Chemotax_Me-accpt_rcpt"/>
</dbReference>
<dbReference type="InterPro" id="IPR012292">
    <property type="entry name" value="Globin/Proto"/>
</dbReference>
<dbReference type="CDD" id="cd11386">
    <property type="entry name" value="MCP_signal"/>
    <property type="match status" value="1"/>
</dbReference>
<evidence type="ECO:0000259" key="6">
    <source>
        <dbReference type="PROSITE" id="PS50885"/>
    </source>
</evidence>
<dbReference type="PRINTS" id="PR00260">
    <property type="entry name" value="CHEMTRNSDUCR"/>
</dbReference>
<evidence type="ECO:0000259" key="5">
    <source>
        <dbReference type="PROSITE" id="PS50111"/>
    </source>
</evidence>
<dbReference type="Gene3D" id="1.10.490.10">
    <property type="entry name" value="Globins"/>
    <property type="match status" value="1"/>
</dbReference>
<keyword evidence="1" id="KW-0145">Chemotaxis</keyword>
<name>A0A549T7F5_9HYPH</name>
<accession>A0A549T7F5</accession>
<dbReference type="Pfam" id="PF11563">
    <property type="entry name" value="Protoglobin"/>
    <property type="match status" value="1"/>
</dbReference>
<reference evidence="7 8" key="1">
    <citation type="submission" date="2019-07" db="EMBL/GenBank/DDBJ databases">
        <title>Ln-dependent methylotrophs.</title>
        <authorList>
            <person name="Tani A."/>
        </authorList>
    </citation>
    <scope>NUCLEOTIDE SEQUENCE [LARGE SCALE GENOMIC DNA]</scope>
    <source>
        <strain evidence="7 8">SM12</strain>
    </source>
</reference>
<dbReference type="InterPro" id="IPR009050">
    <property type="entry name" value="Globin-like_sf"/>
</dbReference>
<gene>
    <name evidence="7" type="ORF">FNA46_14405</name>
</gene>
<dbReference type="InterPro" id="IPR044398">
    <property type="entry name" value="Globin-sensor_dom"/>
</dbReference>
<protein>
    <submittedName>
        <fullName evidence="7">Globin-coupled sensor protein</fullName>
    </submittedName>
</protein>
<feature type="domain" description="Methyl-accepting transducer" evidence="5">
    <location>
        <begin position="240"/>
        <end position="469"/>
    </location>
</feature>
<comment type="caution">
    <text evidence="7">The sequence shown here is derived from an EMBL/GenBank/DDBJ whole genome shotgun (WGS) entry which is preliminary data.</text>
</comment>
<dbReference type="InterPro" id="IPR004089">
    <property type="entry name" value="MCPsignal_dom"/>
</dbReference>
<dbReference type="InterPro" id="IPR003660">
    <property type="entry name" value="HAMP_dom"/>
</dbReference>
<dbReference type="EMBL" id="VJMG01000038">
    <property type="protein sequence ID" value="TRL37803.1"/>
    <property type="molecule type" value="Genomic_DNA"/>
</dbReference>
<dbReference type="CDD" id="cd01068">
    <property type="entry name" value="globin_sensor"/>
    <property type="match status" value="1"/>
</dbReference>
<dbReference type="AlphaFoldDB" id="A0A549T7F5"/>
<evidence type="ECO:0000313" key="7">
    <source>
        <dbReference type="EMBL" id="TRL37803.1"/>
    </source>
</evidence>
<evidence type="ECO:0000256" key="2">
    <source>
        <dbReference type="ARBA" id="ARBA00029447"/>
    </source>
</evidence>
<dbReference type="InterPro" id="IPR051310">
    <property type="entry name" value="MCP_chemotaxis"/>
</dbReference>
<dbReference type="PANTHER" id="PTHR43531:SF11">
    <property type="entry name" value="METHYL-ACCEPTING CHEMOTAXIS PROTEIN 3"/>
    <property type="match status" value="1"/>
</dbReference>
<keyword evidence="8" id="KW-1185">Reference proteome</keyword>
<feature type="domain" description="HAMP" evidence="6">
    <location>
        <begin position="183"/>
        <end position="235"/>
    </location>
</feature>
<keyword evidence="4" id="KW-0175">Coiled coil</keyword>
<dbReference type="GO" id="GO:0020037">
    <property type="term" value="F:heme binding"/>
    <property type="evidence" value="ECO:0007669"/>
    <property type="project" value="InterPro"/>
</dbReference>
<dbReference type="Proteomes" id="UP000316801">
    <property type="component" value="Unassembled WGS sequence"/>
</dbReference>
<dbReference type="GO" id="GO:0007165">
    <property type="term" value="P:signal transduction"/>
    <property type="evidence" value="ECO:0007669"/>
    <property type="project" value="UniProtKB-KW"/>
</dbReference>
<dbReference type="SUPFAM" id="SSF46458">
    <property type="entry name" value="Globin-like"/>
    <property type="match status" value="1"/>
</dbReference>
<dbReference type="GO" id="GO:0016020">
    <property type="term" value="C:membrane"/>
    <property type="evidence" value="ECO:0007669"/>
    <property type="project" value="InterPro"/>
</dbReference>
<dbReference type="Pfam" id="PF00015">
    <property type="entry name" value="MCPsignal"/>
    <property type="match status" value="1"/>
</dbReference>
<dbReference type="SMART" id="SM00283">
    <property type="entry name" value="MA"/>
    <property type="match status" value="1"/>
</dbReference>
<feature type="coiled-coil region" evidence="4">
    <location>
        <begin position="164"/>
        <end position="233"/>
    </location>
</feature>
<evidence type="ECO:0000256" key="1">
    <source>
        <dbReference type="ARBA" id="ARBA00022500"/>
    </source>
</evidence>
<comment type="similarity">
    <text evidence="2">Belongs to the methyl-accepting chemotaxis (MCP) protein family.</text>
</comment>
<dbReference type="GO" id="GO:0004888">
    <property type="term" value="F:transmembrane signaling receptor activity"/>
    <property type="evidence" value="ECO:0007669"/>
    <property type="project" value="InterPro"/>
</dbReference>
<dbReference type="GO" id="GO:0006935">
    <property type="term" value="P:chemotaxis"/>
    <property type="evidence" value="ECO:0007669"/>
    <property type="project" value="UniProtKB-KW"/>
</dbReference>
<dbReference type="RefSeq" id="WP_143125909.1">
    <property type="nucleotide sequence ID" value="NZ_VJMG01000038.1"/>
</dbReference>
<evidence type="ECO:0000256" key="4">
    <source>
        <dbReference type="SAM" id="Coils"/>
    </source>
</evidence>
<dbReference type="SUPFAM" id="SSF58104">
    <property type="entry name" value="Methyl-accepting chemotaxis protein (MCP) signaling domain"/>
    <property type="match status" value="1"/>
</dbReference>
<organism evidence="7 8">
    <name type="scientific">Rhizobium straminoryzae</name>
    <dbReference type="NCBI Taxonomy" id="1387186"/>
    <lineage>
        <taxon>Bacteria</taxon>
        <taxon>Pseudomonadati</taxon>
        <taxon>Pseudomonadota</taxon>
        <taxon>Alphaproteobacteria</taxon>
        <taxon>Hyphomicrobiales</taxon>
        <taxon>Rhizobiaceae</taxon>
        <taxon>Rhizobium/Agrobacterium group</taxon>
        <taxon>Rhizobium</taxon>
    </lineage>
</organism>